<dbReference type="PANTHER" id="PTHR47036">
    <property type="entry name" value="COBALT-FACTOR III C(17)-METHYLTRANSFERASE-RELATED"/>
    <property type="match status" value="1"/>
</dbReference>
<dbReference type="Gene3D" id="3.30.950.10">
    <property type="entry name" value="Methyltransferase, Cobalt-precorrin-4 Transmethylase, Domain 2"/>
    <property type="match status" value="1"/>
</dbReference>
<reference evidence="7" key="2">
    <citation type="submission" date="2021-08" db="EMBL/GenBank/DDBJ databases">
        <authorList>
            <person name="Tani A."/>
            <person name="Ola A."/>
            <person name="Ogura Y."/>
            <person name="Katsura K."/>
            <person name="Hayashi T."/>
        </authorList>
    </citation>
    <scope>NUCLEOTIDE SEQUENCE</scope>
    <source>
        <strain evidence="7">LMG 23639</strain>
    </source>
</reference>
<organism evidence="7 8">
    <name type="scientific">Methylobacterium jeotgali</name>
    <dbReference type="NCBI Taxonomy" id="381630"/>
    <lineage>
        <taxon>Bacteria</taxon>
        <taxon>Pseudomonadati</taxon>
        <taxon>Pseudomonadota</taxon>
        <taxon>Alphaproteobacteria</taxon>
        <taxon>Hyphomicrobiales</taxon>
        <taxon>Methylobacteriaceae</taxon>
        <taxon>Methylobacterium</taxon>
    </lineage>
</organism>
<comment type="pathway">
    <text evidence="1">Cofactor biosynthesis; adenosylcobalamin biosynthesis.</text>
</comment>
<dbReference type="CDD" id="cd11646">
    <property type="entry name" value="Precorrin_3B_C17_MT"/>
    <property type="match status" value="1"/>
</dbReference>
<dbReference type="InterPro" id="IPR000878">
    <property type="entry name" value="4pyrrol_Mease"/>
</dbReference>
<evidence type="ECO:0000256" key="4">
    <source>
        <dbReference type="ARBA" id="ARBA00022679"/>
    </source>
</evidence>
<dbReference type="InterPro" id="IPR051810">
    <property type="entry name" value="Precorrin_MeTrfase"/>
</dbReference>
<keyword evidence="2" id="KW-0169">Cobalamin biosynthesis</keyword>
<evidence type="ECO:0000256" key="2">
    <source>
        <dbReference type="ARBA" id="ARBA00022573"/>
    </source>
</evidence>
<keyword evidence="5" id="KW-0949">S-adenosyl-L-methionine</keyword>
<proteinExistence type="predicted"/>
<keyword evidence="3" id="KW-0489">Methyltransferase</keyword>
<dbReference type="Gene3D" id="3.40.1010.10">
    <property type="entry name" value="Cobalt-precorrin-4 Transmethylase, Domain 1"/>
    <property type="match status" value="1"/>
</dbReference>
<keyword evidence="4" id="KW-0808">Transferase</keyword>
<dbReference type="InterPro" id="IPR035996">
    <property type="entry name" value="4pyrrol_Methylase_sf"/>
</dbReference>
<sequence>MSGRGRLTVVGLGPGDPRLLTGAAAQALEEAQDLVGYEPYVARVPERPGQRRHASDNRVELDRARHALELAASGRRVAVVSGGDPGVFAMAAAVFEAIEAGDPAWRGLDVAVEPGITAMLAAAARVGAPLGGDFCALSLSDNLKPWAVVEARLEAVLRADLVVALYNPISKARPWQLGAAFDLALRIRPADTPVVLARAVTRPDEAIRVLPLGEARNAPADMATVVVLGASGTRLIARGEGLAPIVYTRRSVPAPEAA</sequence>
<protein>
    <submittedName>
        <fullName evidence="7">Precorrin-3B C(17)-methyltransferase</fullName>
    </submittedName>
</protein>
<evidence type="ECO:0000313" key="7">
    <source>
        <dbReference type="EMBL" id="GJE07063.1"/>
    </source>
</evidence>
<reference evidence="7" key="1">
    <citation type="journal article" date="2021" name="Front. Microbiol.">
        <title>Comprehensive Comparative Genomics and Phenotyping of Methylobacterium Species.</title>
        <authorList>
            <person name="Alessa O."/>
            <person name="Ogura Y."/>
            <person name="Fujitani Y."/>
            <person name="Takami H."/>
            <person name="Hayashi T."/>
            <person name="Sahin N."/>
            <person name="Tani A."/>
        </authorList>
    </citation>
    <scope>NUCLEOTIDE SEQUENCE</scope>
    <source>
        <strain evidence="7">LMG 23639</strain>
    </source>
</reference>
<dbReference type="RefSeq" id="WP_238276042.1">
    <property type="nucleotide sequence ID" value="NZ_BPQR01000039.1"/>
</dbReference>
<keyword evidence="8" id="KW-1185">Reference proteome</keyword>
<feature type="domain" description="Tetrapyrrole methylase" evidence="6">
    <location>
        <begin position="6"/>
        <end position="215"/>
    </location>
</feature>
<dbReference type="PANTHER" id="PTHR47036:SF1">
    <property type="entry name" value="COBALT-FACTOR III C(17)-METHYLTRANSFERASE-RELATED"/>
    <property type="match status" value="1"/>
</dbReference>
<evidence type="ECO:0000256" key="3">
    <source>
        <dbReference type="ARBA" id="ARBA00022603"/>
    </source>
</evidence>
<dbReference type="InterPro" id="IPR006363">
    <property type="entry name" value="Cbl_synth_CobJ/CibH_dom"/>
</dbReference>
<dbReference type="EMBL" id="BPQR01000039">
    <property type="protein sequence ID" value="GJE07063.1"/>
    <property type="molecule type" value="Genomic_DNA"/>
</dbReference>
<evidence type="ECO:0000259" key="6">
    <source>
        <dbReference type="Pfam" id="PF00590"/>
    </source>
</evidence>
<gene>
    <name evidence="7" type="primary">cobJ</name>
    <name evidence="7" type="ORF">AOPFMNJM_2387</name>
</gene>
<dbReference type="Pfam" id="PF00590">
    <property type="entry name" value="TP_methylase"/>
    <property type="match status" value="1"/>
</dbReference>
<comment type="caution">
    <text evidence="7">The sequence shown here is derived from an EMBL/GenBank/DDBJ whole genome shotgun (WGS) entry which is preliminary data.</text>
</comment>
<dbReference type="NCBIfam" id="TIGR01466">
    <property type="entry name" value="cobJ_cbiH"/>
    <property type="match status" value="1"/>
</dbReference>
<evidence type="ECO:0000256" key="1">
    <source>
        <dbReference type="ARBA" id="ARBA00004953"/>
    </source>
</evidence>
<name>A0ABQ4SX61_9HYPH</name>
<dbReference type="Proteomes" id="UP001055102">
    <property type="component" value="Unassembled WGS sequence"/>
</dbReference>
<accession>A0ABQ4SX61</accession>
<dbReference type="InterPro" id="IPR014777">
    <property type="entry name" value="4pyrrole_Mease_sub1"/>
</dbReference>
<dbReference type="InterPro" id="IPR014776">
    <property type="entry name" value="4pyrrole_Mease_sub2"/>
</dbReference>
<dbReference type="SUPFAM" id="SSF53790">
    <property type="entry name" value="Tetrapyrrole methylase"/>
    <property type="match status" value="1"/>
</dbReference>
<evidence type="ECO:0000313" key="8">
    <source>
        <dbReference type="Proteomes" id="UP001055102"/>
    </source>
</evidence>
<evidence type="ECO:0000256" key="5">
    <source>
        <dbReference type="ARBA" id="ARBA00022691"/>
    </source>
</evidence>